<dbReference type="PANTHER" id="PTHR42085">
    <property type="entry name" value="F-BOX DOMAIN-CONTAINING PROTEIN"/>
    <property type="match status" value="1"/>
</dbReference>
<feature type="region of interest" description="Disordered" evidence="1">
    <location>
        <begin position="1"/>
        <end position="23"/>
    </location>
</feature>
<dbReference type="GeneID" id="54563091"/>
<dbReference type="RefSeq" id="XP_033660237.1">
    <property type="nucleotide sequence ID" value="XM_033809819.1"/>
</dbReference>
<name>A0A6A6BZ75_ZASCE</name>
<dbReference type="EMBL" id="ML993639">
    <property type="protein sequence ID" value="KAF2159348.1"/>
    <property type="molecule type" value="Genomic_DNA"/>
</dbReference>
<dbReference type="PANTHER" id="PTHR42085:SF1">
    <property type="entry name" value="F-BOX DOMAIN-CONTAINING PROTEIN"/>
    <property type="match status" value="1"/>
</dbReference>
<reference evidence="2" key="1">
    <citation type="journal article" date="2020" name="Stud. Mycol.">
        <title>101 Dothideomycetes genomes: a test case for predicting lifestyles and emergence of pathogens.</title>
        <authorList>
            <person name="Haridas S."/>
            <person name="Albert R."/>
            <person name="Binder M."/>
            <person name="Bloem J."/>
            <person name="Labutti K."/>
            <person name="Salamov A."/>
            <person name="Andreopoulos B."/>
            <person name="Baker S."/>
            <person name="Barry K."/>
            <person name="Bills G."/>
            <person name="Bluhm B."/>
            <person name="Cannon C."/>
            <person name="Castanera R."/>
            <person name="Culley D."/>
            <person name="Daum C."/>
            <person name="Ezra D."/>
            <person name="Gonzalez J."/>
            <person name="Henrissat B."/>
            <person name="Kuo A."/>
            <person name="Liang C."/>
            <person name="Lipzen A."/>
            <person name="Lutzoni F."/>
            <person name="Magnuson J."/>
            <person name="Mondo S."/>
            <person name="Nolan M."/>
            <person name="Ohm R."/>
            <person name="Pangilinan J."/>
            <person name="Park H.-J."/>
            <person name="Ramirez L."/>
            <person name="Alfaro M."/>
            <person name="Sun H."/>
            <person name="Tritt A."/>
            <person name="Yoshinaga Y."/>
            <person name="Zwiers L.-H."/>
            <person name="Turgeon B."/>
            <person name="Goodwin S."/>
            <person name="Spatafora J."/>
            <person name="Crous P."/>
            <person name="Grigoriev I."/>
        </authorList>
    </citation>
    <scope>NUCLEOTIDE SEQUENCE</scope>
    <source>
        <strain evidence="2">ATCC 36951</strain>
    </source>
</reference>
<accession>A0A6A6BZ75</accession>
<keyword evidence="3" id="KW-1185">Reference proteome</keyword>
<dbReference type="InterPro" id="IPR038883">
    <property type="entry name" value="AN11006-like"/>
</dbReference>
<evidence type="ECO:0000313" key="3">
    <source>
        <dbReference type="Proteomes" id="UP000799537"/>
    </source>
</evidence>
<dbReference type="OrthoDB" id="5413827at2759"/>
<protein>
    <submittedName>
        <fullName evidence="2">Uncharacterized protein</fullName>
    </submittedName>
</protein>
<proteinExistence type="predicted"/>
<sequence>MDLADLTTHPQEMQRQQHEHDNKNTTLLRLSAELRNKVFALALPADQIFTTCQNAHELMLNGKVQGSSIVSDAESYQDNFSITQVCRQIRAETLKVAYASNTFVLGIHEHARRNDAERWVESRPSEALESISKVIVHSGSNDWWYGCQESNVVFDLESGVAKLLENGCDWCDESVESWGEETGDVVAQALDGLTSPKEKLMKFFEVLRVVLPPRDSDRDWAFEDDYVHVAERQQE</sequence>
<gene>
    <name evidence="2" type="ORF">M409DRAFT_30226</name>
</gene>
<organism evidence="2 3">
    <name type="scientific">Zasmidium cellare ATCC 36951</name>
    <dbReference type="NCBI Taxonomy" id="1080233"/>
    <lineage>
        <taxon>Eukaryota</taxon>
        <taxon>Fungi</taxon>
        <taxon>Dikarya</taxon>
        <taxon>Ascomycota</taxon>
        <taxon>Pezizomycotina</taxon>
        <taxon>Dothideomycetes</taxon>
        <taxon>Dothideomycetidae</taxon>
        <taxon>Mycosphaerellales</taxon>
        <taxon>Mycosphaerellaceae</taxon>
        <taxon>Zasmidium</taxon>
    </lineage>
</organism>
<dbReference type="Proteomes" id="UP000799537">
    <property type="component" value="Unassembled WGS sequence"/>
</dbReference>
<evidence type="ECO:0000256" key="1">
    <source>
        <dbReference type="SAM" id="MobiDB-lite"/>
    </source>
</evidence>
<evidence type="ECO:0000313" key="2">
    <source>
        <dbReference type="EMBL" id="KAF2159348.1"/>
    </source>
</evidence>
<dbReference type="AlphaFoldDB" id="A0A6A6BZ75"/>